<proteinExistence type="predicted"/>
<organism evidence="1 2">
    <name type="scientific">Mythimna separata</name>
    <name type="common">Oriental armyworm</name>
    <name type="synonym">Pseudaletia separata</name>
    <dbReference type="NCBI Taxonomy" id="271217"/>
    <lineage>
        <taxon>Eukaryota</taxon>
        <taxon>Metazoa</taxon>
        <taxon>Ecdysozoa</taxon>
        <taxon>Arthropoda</taxon>
        <taxon>Hexapoda</taxon>
        <taxon>Insecta</taxon>
        <taxon>Pterygota</taxon>
        <taxon>Neoptera</taxon>
        <taxon>Endopterygota</taxon>
        <taxon>Lepidoptera</taxon>
        <taxon>Glossata</taxon>
        <taxon>Ditrysia</taxon>
        <taxon>Noctuoidea</taxon>
        <taxon>Noctuidae</taxon>
        <taxon>Noctuinae</taxon>
        <taxon>Hadenini</taxon>
        <taxon>Mythimna</taxon>
    </lineage>
</organism>
<comment type="caution">
    <text evidence="1">The sequence shown here is derived from an EMBL/GenBank/DDBJ whole genome shotgun (WGS) entry which is preliminary data.</text>
</comment>
<reference evidence="1" key="1">
    <citation type="submission" date="2023-03" db="EMBL/GenBank/DDBJ databases">
        <title>Chromosome-level genomes of two armyworms, Mythimna separata and Mythimna loreyi, provide insights into the biosynthesis and reception of sex pheromones.</title>
        <authorList>
            <person name="Zhao H."/>
        </authorList>
    </citation>
    <scope>NUCLEOTIDE SEQUENCE</scope>
    <source>
        <strain evidence="1">BeijingLab</strain>
        <tissue evidence="1">Pupa</tissue>
    </source>
</reference>
<gene>
    <name evidence="1" type="ORF">PYW07_009511</name>
</gene>
<evidence type="ECO:0000313" key="2">
    <source>
        <dbReference type="Proteomes" id="UP001231518"/>
    </source>
</evidence>
<protein>
    <submittedName>
        <fullName evidence="1">Uncharacterized protein</fullName>
    </submittedName>
</protein>
<dbReference type="AlphaFoldDB" id="A0AAD7YCD9"/>
<name>A0AAD7YCD9_MYTSE</name>
<sequence length="184" mass="20341">MSLLNLQPQVISLGAEHTRKTWWSVRRVIKEMNRLYIALVLAVATASVASNEELEVPAVPGVAELGDCELGDEVACSMDTVPESRANLHLGAAGINDRRLAWITHRVPASDFLIHDQEVTFRGPQYTNITHIRATMIGNTQHARPTVIAGGLWHDFVTLRILGARGFGFDYNIYIYATINCSNS</sequence>
<evidence type="ECO:0000313" key="1">
    <source>
        <dbReference type="EMBL" id="KAJ8710145.1"/>
    </source>
</evidence>
<dbReference type="Pfam" id="PF15868">
    <property type="entry name" value="MBF2"/>
    <property type="match status" value="1"/>
</dbReference>
<dbReference type="InterPro" id="IPR031734">
    <property type="entry name" value="MBF2"/>
</dbReference>
<keyword evidence="2" id="KW-1185">Reference proteome</keyword>
<dbReference type="EMBL" id="JARGEI010000023">
    <property type="protein sequence ID" value="KAJ8710145.1"/>
    <property type="molecule type" value="Genomic_DNA"/>
</dbReference>
<dbReference type="Proteomes" id="UP001231518">
    <property type="component" value="Chromosome 23"/>
</dbReference>
<accession>A0AAD7YCD9</accession>